<sequence>MTLKNTNANYCFNYIFTKFAMMQKFCARSLPNVHRRVIRGVLKKCTERRRFVSSPQRKQQGGPQKPAKRSLKGA</sequence>
<proteinExistence type="predicted"/>
<protein>
    <submittedName>
        <fullName evidence="1">Uncharacterized protein</fullName>
    </submittedName>
</protein>
<organism evidence="1 2">
    <name type="scientific">Lutimaribacter degradans</name>
    <dbReference type="NCBI Taxonomy" id="2945989"/>
    <lineage>
        <taxon>Bacteria</taxon>
        <taxon>Pseudomonadati</taxon>
        <taxon>Pseudomonadota</taxon>
        <taxon>Alphaproteobacteria</taxon>
        <taxon>Rhodobacterales</taxon>
        <taxon>Roseobacteraceae</taxon>
        <taxon>Lutimaribacter</taxon>
    </lineage>
</organism>
<keyword evidence="2" id="KW-1185">Reference proteome</keyword>
<dbReference type="Proteomes" id="UP001203036">
    <property type="component" value="Unassembled WGS sequence"/>
</dbReference>
<dbReference type="EMBL" id="JAMQGO010000011">
    <property type="protein sequence ID" value="MCM2563408.1"/>
    <property type="molecule type" value="Genomic_DNA"/>
</dbReference>
<gene>
    <name evidence="1" type="ORF">M8744_14725</name>
</gene>
<name>A0ACC5ZYF4_9RHOB</name>
<accession>A0ACC5ZYF4</accession>
<evidence type="ECO:0000313" key="1">
    <source>
        <dbReference type="EMBL" id="MCM2563408.1"/>
    </source>
</evidence>
<evidence type="ECO:0000313" key="2">
    <source>
        <dbReference type="Proteomes" id="UP001203036"/>
    </source>
</evidence>
<comment type="caution">
    <text evidence="1">The sequence shown here is derived from an EMBL/GenBank/DDBJ whole genome shotgun (WGS) entry which is preliminary data.</text>
</comment>
<reference evidence="1" key="1">
    <citation type="submission" date="2022-06" db="EMBL/GenBank/DDBJ databases">
        <title>Lutimaribacter sp. EGI FJ00013, a novel bacterium isolated from a salt lake sediment enrichment.</title>
        <authorList>
            <person name="Gao L."/>
            <person name="Fang B.-Z."/>
            <person name="Li W.-J."/>
        </authorList>
    </citation>
    <scope>NUCLEOTIDE SEQUENCE</scope>
    <source>
        <strain evidence="1">EGI FJ00013</strain>
    </source>
</reference>